<dbReference type="Pfam" id="PF07108">
    <property type="entry name" value="PipA"/>
    <property type="match status" value="1"/>
</dbReference>
<dbReference type="AlphaFoldDB" id="A0A0H3WWA7"/>
<gene>
    <name evidence="2" type="ORF">AB870_12895</name>
</gene>
<reference evidence="2" key="1">
    <citation type="submission" date="2016-06" db="EMBL/GenBank/DDBJ databases">
        <title>Complete Genome Sequence of Pandoraea faecigallinarum DSM-23572.</title>
        <authorList>
            <person name="Yong D."/>
            <person name="Ee R."/>
            <person name="Lim Y.-L."/>
            <person name="Yin W.-F."/>
            <person name="Chan K.-G."/>
        </authorList>
    </citation>
    <scope>NUCLEOTIDE SEQUENCE</scope>
    <source>
        <strain evidence="2">DSM 23572</strain>
    </source>
</reference>
<dbReference type="KEGG" id="pfg:AB870_12895"/>
<organism evidence="2 3">
    <name type="scientific">Pandoraea faecigallinarum</name>
    <dbReference type="NCBI Taxonomy" id="656179"/>
    <lineage>
        <taxon>Bacteria</taxon>
        <taxon>Pseudomonadati</taxon>
        <taxon>Pseudomonadota</taxon>
        <taxon>Betaproteobacteria</taxon>
        <taxon>Burkholderiales</taxon>
        <taxon>Burkholderiaceae</taxon>
        <taxon>Pandoraea</taxon>
    </lineage>
</organism>
<sequence>MRNCQRTASLPAADACPRRRSTRRSGNETGARDKRALFLLTLLGVQTVLAFEAAATPGARICPRPAACTQVVAPWNRYDAATRATALRALPVQPNATHYPASRPPSIDNMAAAFAALSNTSVCREQARLRLMRGLIASGALDRGEGVCRLAQRLVSHVADGRLPVADSCSAAEHWARIALLQPPTLHDILSKFDLDKEGAAAPVNVTRLIEQEASPLHILRVVQYRRGRSLDAVVGPGYEWRGRLSVSSFEEAAAIHRLSAPHRYAQTDDADFDNIAACYERLLGDELAHLQLGARLIPPHAPDGGAYGIWFDGMAVRGAAGMSLDTVAAALHSRVHDIPALALPAVDNGMACPGRPLMPLGRRATASSAALSQLDVEMVLRAYFAELAESSAFRFGTPLQSAATTVLRLGAYHGLTPGPMDTPAQVLQAFVALRRAWLAAPRFPVDPLRVAASHLDRASGPAKMSPAPARPVRANNVPDEIAFARRLMAYVPWRPAASREAVDAPENAAPLQTEGRRSAFIGHGNLAIRIWRDGLRDTSRAFVSPDAAGDGSNAAALIKAEELMRLYRVPPNDTATHELAAALRDTWEQLSASNAAQSAPTPETLDVMQEMLEAILISRPIAHVVHAAARGDARAVLDMVPFVMPAYEIEEGLRTGNRTRVVNGAIRFGVDALFFWLAGVAERSLQTSIRLTVERLRMPPFERAASATLSQIGPEFEAFEMQALNAVQHDHVRLDPYDVLTDDAAVPEPYRDMPLPRRIDRTRSMEMFSDEQFELIQRSGIASPPAMQAADDLLTSSGMTAARSALLRRRETVVDMKRFLPDRRRGSLTNVLQGVGQALSCAMPADGSAAVSVRSILNPTCVESNAVVDALEDLRSRSHILQTLVERAMEAERGPWDIRIVDGEPPRFAPGMDALILPPAPQLTSRYQYESPAGKQCFTLEQAALHEFLHALTGLADASATGHRGPIVYLTDRIGHQAGRDWAERISYRAFGPNGELSPEAVLQRRTEATHWMYDEDALLDRYAREEFGVTANSFVDGERVTDRVTVKDVKRFASVLDLADYPQSASVEFVGSALDNRLGVTEELRSTFQRLMSSHLFRAFFSLRAVVEPRVEWQIRLTARSPSIGRRSGWAETPWRIDHDLSTIDLDVSPVFCLTASGPRPLSSEQRNVGLLIDLVTHGLKIRDVASPATQRGLKVYLENKLLQLPRGETRVAAALSHDPETLIPFITRARRGALDEDAYLASHV</sequence>
<keyword evidence="3" id="KW-1185">Reference proteome</keyword>
<feature type="region of interest" description="Disordered" evidence="1">
    <location>
        <begin position="1"/>
        <end position="30"/>
    </location>
</feature>
<dbReference type="Proteomes" id="UP000035651">
    <property type="component" value="Chromosome"/>
</dbReference>
<dbReference type="EMBL" id="CP011807">
    <property type="protein sequence ID" value="AKM30811.1"/>
    <property type="molecule type" value="Genomic_DNA"/>
</dbReference>
<proteinExistence type="predicted"/>
<protein>
    <submittedName>
        <fullName evidence="2">Uncharacterized protein</fullName>
    </submittedName>
</protein>
<evidence type="ECO:0000313" key="3">
    <source>
        <dbReference type="Proteomes" id="UP000035651"/>
    </source>
</evidence>
<accession>A0A0H3WWA7</accession>
<dbReference type="InterPro" id="IPR010777">
    <property type="entry name" value="PipA"/>
</dbReference>
<evidence type="ECO:0000256" key="1">
    <source>
        <dbReference type="SAM" id="MobiDB-lite"/>
    </source>
</evidence>
<evidence type="ECO:0000313" key="2">
    <source>
        <dbReference type="EMBL" id="AKM30811.1"/>
    </source>
</evidence>
<dbReference type="PATRIC" id="fig|656179.3.peg.2743"/>
<name>A0A0H3WWA7_9BURK</name>